<feature type="domain" description="Methyl-accepting transducer" evidence="5">
    <location>
        <begin position="70"/>
        <end position="235"/>
    </location>
</feature>
<name>X7EB57_9GAMM</name>
<dbReference type="GO" id="GO:0007165">
    <property type="term" value="P:signal transduction"/>
    <property type="evidence" value="ECO:0007669"/>
    <property type="project" value="UniProtKB-KW"/>
</dbReference>
<dbReference type="EMBL" id="JAMB01000001">
    <property type="protein sequence ID" value="ETX12411.1"/>
    <property type="molecule type" value="Genomic_DNA"/>
</dbReference>
<protein>
    <submittedName>
        <fullName evidence="6">Chemotaxis protein</fullName>
    </submittedName>
</protein>
<dbReference type="AlphaFoldDB" id="X7EB57"/>
<dbReference type="InterPro" id="IPR004089">
    <property type="entry name" value="MCPsignal_dom"/>
</dbReference>
<dbReference type="PROSITE" id="PS50111">
    <property type="entry name" value="CHEMOTAXIS_TRANSDUC_2"/>
    <property type="match status" value="1"/>
</dbReference>
<feature type="coiled-coil region" evidence="4">
    <location>
        <begin position="1"/>
        <end position="49"/>
    </location>
</feature>
<accession>X7EB57</accession>
<comment type="caution">
    <text evidence="6">The sequence shown here is derived from an EMBL/GenBank/DDBJ whole genome shotgun (WGS) entry which is preliminary data.</text>
</comment>
<comment type="subcellular location">
    <subcellularLocation>
        <location evidence="1">Membrane</location>
    </subcellularLocation>
</comment>
<dbReference type="PANTHER" id="PTHR32089:SF70">
    <property type="entry name" value="ENERGY TAXIS MODULATING METHYL ACCEPTING SENSORY TRANSDUCER"/>
    <property type="match status" value="1"/>
</dbReference>
<evidence type="ECO:0000313" key="6">
    <source>
        <dbReference type="EMBL" id="ETX12411.1"/>
    </source>
</evidence>
<reference evidence="6 7" key="1">
    <citation type="submission" date="2014-01" db="EMBL/GenBank/DDBJ databases">
        <title>Marinomonas ushuaiensis DSM 15871 Genome Sequencing.</title>
        <authorList>
            <person name="Lai Q."/>
            <person name="Shao Z.S."/>
        </authorList>
    </citation>
    <scope>NUCLEOTIDE SEQUENCE [LARGE SCALE GENOMIC DNA]</scope>
    <source>
        <strain evidence="6 7">DSM 15871</strain>
    </source>
</reference>
<dbReference type="SMART" id="SM00283">
    <property type="entry name" value="MA"/>
    <property type="match status" value="1"/>
</dbReference>
<dbReference type="OrthoDB" id="6097167at2"/>
<dbReference type="Gene3D" id="1.10.287.950">
    <property type="entry name" value="Methyl-accepting chemotaxis protein"/>
    <property type="match status" value="1"/>
</dbReference>
<evidence type="ECO:0000256" key="3">
    <source>
        <dbReference type="PROSITE-ProRule" id="PRU00284"/>
    </source>
</evidence>
<proteinExistence type="predicted"/>
<dbReference type="STRING" id="1122207.MUS1_02115"/>
<evidence type="ECO:0000313" key="7">
    <source>
        <dbReference type="Proteomes" id="UP000054058"/>
    </source>
</evidence>
<evidence type="ECO:0000256" key="2">
    <source>
        <dbReference type="ARBA" id="ARBA00023224"/>
    </source>
</evidence>
<evidence type="ECO:0000256" key="4">
    <source>
        <dbReference type="SAM" id="Coils"/>
    </source>
</evidence>
<dbReference type="Pfam" id="PF00015">
    <property type="entry name" value="MCPsignal"/>
    <property type="match status" value="1"/>
</dbReference>
<dbReference type="PANTHER" id="PTHR32089">
    <property type="entry name" value="METHYL-ACCEPTING CHEMOTAXIS PROTEIN MCPB"/>
    <property type="match status" value="1"/>
</dbReference>
<keyword evidence="2 3" id="KW-0807">Transducer</keyword>
<keyword evidence="7" id="KW-1185">Reference proteome</keyword>
<dbReference type="SUPFAM" id="SSF58104">
    <property type="entry name" value="Methyl-accepting chemotaxis protein (MCP) signaling domain"/>
    <property type="match status" value="1"/>
</dbReference>
<organism evidence="6 7">
    <name type="scientific">Marinomonas ushuaiensis DSM 15871</name>
    <dbReference type="NCBI Taxonomy" id="1122207"/>
    <lineage>
        <taxon>Bacteria</taxon>
        <taxon>Pseudomonadati</taxon>
        <taxon>Pseudomonadota</taxon>
        <taxon>Gammaproteobacteria</taxon>
        <taxon>Oceanospirillales</taxon>
        <taxon>Oceanospirillaceae</taxon>
        <taxon>Marinomonas</taxon>
    </lineage>
</organism>
<dbReference type="GO" id="GO:0006935">
    <property type="term" value="P:chemotaxis"/>
    <property type="evidence" value="ECO:0007669"/>
    <property type="project" value="UniProtKB-ARBA"/>
</dbReference>
<dbReference type="eggNOG" id="COG0840">
    <property type="taxonomic scope" value="Bacteria"/>
</dbReference>
<sequence length="358" mass="39785">MLFGKKEIQALKNELNTVEMEKHRLEREIETLKTEVQVLTEDNLTLKNTPHTEDQLVLPQQDVITRSLKSVNKISDLLFEPMSAAEGDNEDVARNKKEIMQLVESLASITSLTNSSSEQVNGLKTTASEIKGFTDTIQSISDQTNLLALNAAIEAARAGEHGRGFAVVADEVRALATKSRDSSEQISTLVNNIDERTNKVSLQIANLHNLTVDVSESCKSLSSSFDKTAKNGEELMEAGYKSMAFAHTASCLLELQSWKTQFLIDALQSNSPASHPNIKETGFADWYYNGTDNEFDFRSHATFINMGRELEQVEILTKQISETSDKETLTTLDAKATAHILVIDKELDELQAFLFSHI</sequence>
<dbReference type="PATRIC" id="fig|1122207.3.peg.437"/>
<keyword evidence="4" id="KW-0175">Coiled coil</keyword>
<gene>
    <name evidence="6" type="ORF">MUS1_02115</name>
</gene>
<evidence type="ECO:0000259" key="5">
    <source>
        <dbReference type="PROSITE" id="PS50111"/>
    </source>
</evidence>
<dbReference type="Proteomes" id="UP000054058">
    <property type="component" value="Unassembled WGS sequence"/>
</dbReference>
<evidence type="ECO:0000256" key="1">
    <source>
        <dbReference type="ARBA" id="ARBA00004370"/>
    </source>
</evidence>
<dbReference type="GO" id="GO:0016020">
    <property type="term" value="C:membrane"/>
    <property type="evidence" value="ECO:0007669"/>
    <property type="project" value="UniProtKB-SubCell"/>
</dbReference>